<reference evidence="2 3" key="1">
    <citation type="submission" date="2019-08" db="EMBL/GenBank/DDBJ databases">
        <title>Seonamhaeicola sediminis sp. nov., isolated from marine sediment.</title>
        <authorList>
            <person name="Cao W.R."/>
        </authorList>
    </citation>
    <scope>NUCLEOTIDE SEQUENCE [LARGE SCALE GENOMIC DNA]</scope>
    <source>
        <strain evidence="2 3">1505</strain>
    </source>
</reference>
<dbReference type="OrthoDB" id="1134981at2"/>
<dbReference type="RefSeq" id="WP_147765625.1">
    <property type="nucleotide sequence ID" value="NZ_VRKQ01000008.1"/>
</dbReference>
<evidence type="ECO:0000313" key="2">
    <source>
        <dbReference type="EMBL" id="TXG38459.1"/>
    </source>
</evidence>
<keyword evidence="3" id="KW-1185">Reference proteome</keyword>
<protein>
    <submittedName>
        <fullName evidence="2">Uncharacterized protein</fullName>
    </submittedName>
</protein>
<proteinExistence type="predicted"/>
<evidence type="ECO:0000256" key="1">
    <source>
        <dbReference type="SAM" id="MobiDB-lite"/>
    </source>
</evidence>
<organism evidence="2 3">
    <name type="scientific">Seonamhaeicola maritimus</name>
    <dbReference type="NCBI Taxonomy" id="2591822"/>
    <lineage>
        <taxon>Bacteria</taxon>
        <taxon>Pseudomonadati</taxon>
        <taxon>Bacteroidota</taxon>
        <taxon>Flavobacteriia</taxon>
        <taxon>Flavobacteriales</taxon>
        <taxon>Flavobacteriaceae</taxon>
    </lineage>
</organism>
<feature type="compositionally biased region" description="Polar residues" evidence="1">
    <location>
        <begin position="45"/>
        <end position="59"/>
    </location>
</feature>
<comment type="caution">
    <text evidence="2">The sequence shown here is derived from an EMBL/GenBank/DDBJ whole genome shotgun (WGS) entry which is preliminary data.</text>
</comment>
<gene>
    <name evidence="2" type="ORF">FUA22_00825</name>
</gene>
<feature type="region of interest" description="Disordered" evidence="1">
    <location>
        <begin position="30"/>
        <end position="59"/>
    </location>
</feature>
<dbReference type="Proteomes" id="UP000321080">
    <property type="component" value="Unassembled WGS sequence"/>
</dbReference>
<accession>A0A5C7GJA6</accession>
<dbReference type="PROSITE" id="PS51257">
    <property type="entry name" value="PROKAR_LIPOPROTEIN"/>
    <property type="match status" value="1"/>
</dbReference>
<dbReference type="EMBL" id="VRKQ01000008">
    <property type="protein sequence ID" value="TXG38459.1"/>
    <property type="molecule type" value="Genomic_DNA"/>
</dbReference>
<dbReference type="AlphaFoldDB" id="A0A5C7GJA6"/>
<evidence type="ECO:0000313" key="3">
    <source>
        <dbReference type="Proteomes" id="UP000321080"/>
    </source>
</evidence>
<name>A0A5C7GJA6_9FLAO</name>
<sequence>MKYFKIFAILLFSFVISFYSCNEKSKKPKQETVKSLKVSDPTAPLNATTPKPANAEPSQNERGVWHYTCLKGCAGGAGSAVNCGNCGSLLVHNSIYHSNSNSTPTSSSPYAIPPNSPVSNPSQNTAGVWHYTCGKGCVGGSGTAGNCGTCGGTLAHNAAYHQ</sequence>